<proteinExistence type="predicted"/>
<evidence type="ECO:0000313" key="4">
    <source>
        <dbReference type="EMBL" id="NMP32866.1"/>
    </source>
</evidence>
<dbReference type="EMBL" id="JABBXH010000005">
    <property type="protein sequence ID" value="NMP32866.1"/>
    <property type="molecule type" value="Genomic_DNA"/>
</dbReference>
<dbReference type="Proteomes" id="UP000568664">
    <property type="component" value="Unassembled WGS sequence"/>
</dbReference>
<evidence type="ECO:0000259" key="3">
    <source>
        <dbReference type="Pfam" id="PF13511"/>
    </source>
</evidence>
<sequence length="148" mass="16763">MHKSLLALLILSTVGAASAQESTIYRWVDSNNVVHFSHEHPTDKDYAQIDVQVSYAPVAKKAEDSENEENENENENTDGDQLPQNSKEMIKQNCESAKLNLKTLGDYEKVFYKDLEGNSRLLSAEEKTEQMALSQKYVDVFCNDESNQ</sequence>
<dbReference type="AlphaFoldDB" id="A0A7Y0LFQ0"/>
<organism evidence="4 5">
    <name type="scientific">Thalassotalea algicola</name>
    <dbReference type="NCBI Taxonomy" id="2716224"/>
    <lineage>
        <taxon>Bacteria</taxon>
        <taxon>Pseudomonadati</taxon>
        <taxon>Pseudomonadota</taxon>
        <taxon>Gammaproteobacteria</taxon>
        <taxon>Alteromonadales</taxon>
        <taxon>Colwelliaceae</taxon>
        <taxon>Thalassotalea</taxon>
    </lineage>
</organism>
<feature type="signal peptide" evidence="2">
    <location>
        <begin position="1"/>
        <end position="19"/>
    </location>
</feature>
<reference evidence="4 5" key="1">
    <citation type="submission" date="2020-04" db="EMBL/GenBank/DDBJ databases">
        <title>Thalassotalea sp. M1531, isolated from the surface of marine red alga.</title>
        <authorList>
            <person name="Pang L."/>
            <person name="Lu D.-C."/>
        </authorList>
    </citation>
    <scope>NUCLEOTIDE SEQUENCE [LARGE SCALE GENOMIC DNA]</scope>
    <source>
        <strain evidence="4 5">M1531</strain>
    </source>
</reference>
<comment type="caution">
    <text evidence="4">The sequence shown here is derived from an EMBL/GenBank/DDBJ whole genome shotgun (WGS) entry which is preliminary data.</text>
</comment>
<feature type="domain" description="DUF4124" evidence="3">
    <location>
        <begin position="13"/>
        <end position="63"/>
    </location>
</feature>
<dbReference type="RefSeq" id="WP_169076191.1">
    <property type="nucleotide sequence ID" value="NZ_JABBXH010000005.1"/>
</dbReference>
<evidence type="ECO:0000256" key="2">
    <source>
        <dbReference type="SAM" id="SignalP"/>
    </source>
</evidence>
<accession>A0A7Y0LFQ0</accession>
<gene>
    <name evidence="4" type="ORF">HII17_15015</name>
</gene>
<evidence type="ECO:0000256" key="1">
    <source>
        <dbReference type="SAM" id="MobiDB-lite"/>
    </source>
</evidence>
<feature type="chain" id="PRO_5031370368" evidence="2">
    <location>
        <begin position="20"/>
        <end position="148"/>
    </location>
</feature>
<feature type="compositionally biased region" description="Acidic residues" evidence="1">
    <location>
        <begin position="65"/>
        <end position="78"/>
    </location>
</feature>
<name>A0A7Y0LFQ0_9GAMM</name>
<feature type="region of interest" description="Disordered" evidence="1">
    <location>
        <begin position="57"/>
        <end position="89"/>
    </location>
</feature>
<keyword evidence="2" id="KW-0732">Signal</keyword>
<keyword evidence="5" id="KW-1185">Reference proteome</keyword>
<evidence type="ECO:0000313" key="5">
    <source>
        <dbReference type="Proteomes" id="UP000568664"/>
    </source>
</evidence>
<dbReference type="InterPro" id="IPR025392">
    <property type="entry name" value="DUF4124"/>
</dbReference>
<dbReference type="Pfam" id="PF13511">
    <property type="entry name" value="DUF4124"/>
    <property type="match status" value="1"/>
</dbReference>
<protein>
    <submittedName>
        <fullName evidence="4">DUF4124 domain-containing protein</fullName>
    </submittedName>
</protein>